<gene>
    <name evidence="2" type="ORF">VFPPC_09261</name>
</gene>
<accession>A0A179F7G0</accession>
<organism evidence="2 3">
    <name type="scientific">Pochonia chlamydosporia 170</name>
    <dbReference type="NCBI Taxonomy" id="1380566"/>
    <lineage>
        <taxon>Eukaryota</taxon>
        <taxon>Fungi</taxon>
        <taxon>Dikarya</taxon>
        <taxon>Ascomycota</taxon>
        <taxon>Pezizomycotina</taxon>
        <taxon>Sordariomycetes</taxon>
        <taxon>Hypocreomycetidae</taxon>
        <taxon>Hypocreales</taxon>
        <taxon>Clavicipitaceae</taxon>
        <taxon>Pochonia</taxon>
    </lineage>
</organism>
<keyword evidence="3" id="KW-1185">Reference proteome</keyword>
<comment type="caution">
    <text evidence="2">The sequence shown here is derived from an EMBL/GenBank/DDBJ whole genome shotgun (WGS) entry which is preliminary data.</text>
</comment>
<dbReference type="InterPro" id="IPR025659">
    <property type="entry name" value="Tubby-like_C"/>
</dbReference>
<comment type="similarity">
    <text evidence="1">Belongs to the LOR family.</text>
</comment>
<dbReference type="RefSeq" id="XP_018139118.1">
    <property type="nucleotide sequence ID" value="XM_018287826.1"/>
</dbReference>
<dbReference type="KEGG" id="pchm:VFPPC_09261"/>
<dbReference type="InterPro" id="IPR038595">
    <property type="entry name" value="LOR_sf"/>
</dbReference>
<evidence type="ECO:0000313" key="3">
    <source>
        <dbReference type="Proteomes" id="UP000078397"/>
    </source>
</evidence>
<evidence type="ECO:0000313" key="2">
    <source>
        <dbReference type="EMBL" id="OAQ61414.1"/>
    </source>
</evidence>
<proteinExistence type="inferred from homology"/>
<dbReference type="EMBL" id="LSBJ02000007">
    <property type="protein sequence ID" value="OAQ61414.1"/>
    <property type="molecule type" value="Genomic_DNA"/>
</dbReference>
<dbReference type="Gene3D" id="2.40.160.200">
    <property type="entry name" value="LURP1-related"/>
    <property type="match status" value="1"/>
</dbReference>
<sequence>MAELPPVPGAIGVFQNFIAKTTETLILKEKVLSLSGDSFDITNTQGNAFMKIKGRHMTISGRKSVYDMHNNHLYDIVKEHFHLHSTYVAEDPNGKKFLSVKSSIKLIGSKATAEFTSFSGQPETLTMTGNWLDTSANIVCERTGATVARIDRKLLKAREIFTSNQTYALVVAPGVDMALMVALCIALDEKNNEGGN</sequence>
<evidence type="ECO:0000256" key="1">
    <source>
        <dbReference type="ARBA" id="ARBA00005437"/>
    </source>
</evidence>
<evidence type="ECO:0008006" key="4">
    <source>
        <dbReference type="Google" id="ProtNLM"/>
    </source>
</evidence>
<dbReference type="Pfam" id="PF04525">
    <property type="entry name" value="LOR"/>
    <property type="match status" value="1"/>
</dbReference>
<dbReference type="PANTHER" id="PTHR31087">
    <property type="match status" value="1"/>
</dbReference>
<dbReference type="Proteomes" id="UP000078397">
    <property type="component" value="Unassembled WGS sequence"/>
</dbReference>
<dbReference type="SUPFAM" id="SSF54518">
    <property type="entry name" value="Tubby C-terminal domain-like"/>
    <property type="match status" value="1"/>
</dbReference>
<dbReference type="OrthoDB" id="97518at2759"/>
<dbReference type="AlphaFoldDB" id="A0A179F7G0"/>
<dbReference type="GeneID" id="28851820"/>
<reference evidence="2 3" key="1">
    <citation type="journal article" date="2016" name="PLoS Pathog.">
        <title>Biosynthesis of antibiotic leucinostatins in bio-control fungus Purpureocillium lilacinum and their inhibition on phytophthora revealed by genome mining.</title>
        <authorList>
            <person name="Wang G."/>
            <person name="Liu Z."/>
            <person name="Lin R."/>
            <person name="Li E."/>
            <person name="Mao Z."/>
            <person name="Ling J."/>
            <person name="Yang Y."/>
            <person name="Yin W.B."/>
            <person name="Xie B."/>
        </authorList>
    </citation>
    <scope>NUCLEOTIDE SEQUENCE [LARGE SCALE GENOMIC DNA]</scope>
    <source>
        <strain evidence="2">170</strain>
    </source>
</reference>
<protein>
    <recommendedName>
        <fullName evidence="4">Tubby C-terminal-like domain-containing protein</fullName>
    </recommendedName>
</protein>
<name>A0A179F7G0_METCM</name>
<dbReference type="InterPro" id="IPR007612">
    <property type="entry name" value="LOR"/>
</dbReference>
<dbReference type="PANTHER" id="PTHR31087:SF161">
    <property type="entry name" value="TUBBY C 2 FAMILY PROTEIN"/>
    <property type="match status" value="1"/>
</dbReference>